<protein>
    <submittedName>
        <fullName evidence="1">Uncharacterized protein</fullName>
    </submittedName>
</protein>
<dbReference type="RefSeq" id="WP_118771776.1">
    <property type="nucleotide sequence ID" value="NZ_QRID01000001.1"/>
</dbReference>
<sequence length="615" mass="71827">MNNTNMIRPFTTDMKNYTPFQQMPAMNSQANIIQVQDARLSDEMANLQQVISMNNQYMYNYMNSIDKRLTGAIRKKNRMRVSQFVCIDSNENICLRIVYDDETCGSVPFIINYKGRWEVYRLKFFQTQQEFDYFAIAFPLSSQWIVGKVCQNSGKKLYELFVKAGVKFNEQLSASRIQEALFLQFAPEIENSEKSMCVVEMAGWNNGNFVSANTYQFLKRQDFPQLPVAHKRFVTIKATESDFQRYFEALRNIKDWKNRFVMATYPLAGILASVFSQEHFRIPIYLNFVVIEEEQLDLIPAFMQIFNRDKLVMFHLDETERYIFRVLQNVNDEVVIFESIQSQGDTDYRRKKIEQHRCKLQKVLLGKCGACIGGRKNINAALVILSESAAIDKSVRNIFWDENFCNDSRKCMELLSGNTVMAILSEFVRYAGAHMADISSIIRNNRNAEMPVIGFWRCMMEILEQFWKGVGINICETVKLPVGINANQLSDEYYYNCENLVEAFVQIVRTEICEYTICEKKHALQGKEVGIFFDSEYLWLLPVVLEQMLEKKNIEKQKYPMLLELRREGVLKVDKEGFTRKLQVEGVRQETYQIRKAIFDEEGRADIIDLAREVL</sequence>
<comment type="caution">
    <text evidence="1">The sequence shown here is derived from an EMBL/GenBank/DDBJ whole genome shotgun (WGS) entry which is preliminary data.</text>
</comment>
<evidence type="ECO:0000313" key="2">
    <source>
        <dbReference type="Proteomes" id="UP000284051"/>
    </source>
</evidence>
<organism evidence="1 2">
    <name type="scientific">Roseburia intestinalis</name>
    <dbReference type="NCBI Taxonomy" id="166486"/>
    <lineage>
        <taxon>Bacteria</taxon>
        <taxon>Bacillati</taxon>
        <taxon>Bacillota</taxon>
        <taxon>Clostridia</taxon>
        <taxon>Lachnospirales</taxon>
        <taxon>Lachnospiraceae</taxon>
        <taxon>Roseburia</taxon>
    </lineage>
</organism>
<dbReference type="Proteomes" id="UP000284051">
    <property type="component" value="Unassembled WGS sequence"/>
</dbReference>
<reference evidence="1 2" key="1">
    <citation type="submission" date="2018-08" db="EMBL/GenBank/DDBJ databases">
        <title>A genome reference for cultivated species of the human gut microbiota.</title>
        <authorList>
            <person name="Zou Y."/>
            <person name="Xue W."/>
            <person name="Luo G."/>
        </authorList>
    </citation>
    <scope>NUCLEOTIDE SEQUENCE [LARGE SCALE GENOMIC DNA]</scope>
    <source>
        <strain evidence="1 2">AM22-21LB</strain>
    </source>
</reference>
<evidence type="ECO:0000313" key="1">
    <source>
        <dbReference type="EMBL" id="RHG30721.1"/>
    </source>
</evidence>
<accession>A0A414T971</accession>
<dbReference type="AlphaFoldDB" id="A0A414T971"/>
<gene>
    <name evidence="1" type="ORF">DW264_00245</name>
</gene>
<dbReference type="EMBL" id="QRID01000001">
    <property type="protein sequence ID" value="RHG30721.1"/>
    <property type="molecule type" value="Genomic_DNA"/>
</dbReference>
<name>A0A414T971_9FIRM</name>
<proteinExistence type="predicted"/>